<dbReference type="PATRIC" id="fig|1333857.3.peg.2389"/>
<sequence length="140" mass="15476">MPQERPRADREWMPVTIVLPMLLSATLVAAWIAAGFILVWLFRAFPTPANGTSSILWGVVVLLGLLVNMTILIGLARRTAWMWWVVVVQALAMTALLIATPFGLWAVLVCGGQSVLLFLPPSRRWFRGRPIPQAALVETS</sequence>
<protein>
    <submittedName>
        <fullName evidence="2">Uncharacterized protein</fullName>
    </submittedName>
</protein>
<evidence type="ECO:0000313" key="2">
    <source>
        <dbReference type="EMBL" id="EQM75170.1"/>
    </source>
</evidence>
<organism evidence="2 3">
    <name type="scientific">Microbacterium maritypicum MF109</name>
    <dbReference type="NCBI Taxonomy" id="1333857"/>
    <lineage>
        <taxon>Bacteria</taxon>
        <taxon>Bacillati</taxon>
        <taxon>Actinomycetota</taxon>
        <taxon>Actinomycetes</taxon>
        <taxon>Micrococcales</taxon>
        <taxon>Microbacteriaceae</taxon>
        <taxon>Microbacterium</taxon>
    </lineage>
</organism>
<feature type="transmembrane region" description="Helical" evidence="1">
    <location>
        <begin position="12"/>
        <end position="42"/>
    </location>
</feature>
<keyword evidence="1" id="KW-0812">Transmembrane</keyword>
<dbReference type="Proteomes" id="UP000016033">
    <property type="component" value="Unassembled WGS sequence"/>
</dbReference>
<comment type="caution">
    <text evidence="2">The sequence shown here is derived from an EMBL/GenBank/DDBJ whole genome shotgun (WGS) entry which is preliminary data.</text>
</comment>
<name>T5KFK3_MICMQ</name>
<keyword evidence="1" id="KW-1133">Transmembrane helix</keyword>
<evidence type="ECO:0000313" key="3">
    <source>
        <dbReference type="Proteomes" id="UP000016033"/>
    </source>
</evidence>
<dbReference type="AlphaFoldDB" id="T5KFK3"/>
<dbReference type="EMBL" id="ATAO01000201">
    <property type="protein sequence ID" value="EQM75170.1"/>
    <property type="molecule type" value="Genomic_DNA"/>
</dbReference>
<feature type="transmembrane region" description="Helical" evidence="1">
    <location>
        <begin position="54"/>
        <end position="73"/>
    </location>
</feature>
<proteinExistence type="predicted"/>
<feature type="transmembrane region" description="Helical" evidence="1">
    <location>
        <begin position="80"/>
        <end position="98"/>
    </location>
</feature>
<reference evidence="2 3" key="1">
    <citation type="journal article" date="2013" name="Genome Announc.">
        <title>Whole-genome sequences of five oyster-associated bacteria show potential for crude oil hydrocarbon degradation.</title>
        <authorList>
            <person name="Chauhan A."/>
            <person name="Green S."/>
            <person name="Pathak A."/>
            <person name="Thomas J."/>
            <person name="Venkatramanan R."/>
        </authorList>
    </citation>
    <scope>NUCLEOTIDE SEQUENCE [LARGE SCALE GENOMIC DNA]</scope>
    <source>
        <strain evidence="2 3">MF109</strain>
    </source>
</reference>
<accession>T5KFK3</accession>
<gene>
    <name evidence="2" type="ORF">L687_19030</name>
</gene>
<evidence type="ECO:0000256" key="1">
    <source>
        <dbReference type="SAM" id="Phobius"/>
    </source>
</evidence>
<keyword evidence="1" id="KW-0472">Membrane</keyword>